<gene>
    <name evidence="2" type="ORF">S12H4_04934</name>
</gene>
<protein>
    <submittedName>
        <fullName evidence="2">Putative reductive dehalogenase (RdhA)</fullName>
    </submittedName>
</protein>
<dbReference type="Pfam" id="PF12838">
    <property type="entry name" value="Fer4_7"/>
    <property type="match status" value="1"/>
</dbReference>
<proteinExistence type="predicted"/>
<dbReference type="Gene3D" id="3.30.70.20">
    <property type="match status" value="1"/>
</dbReference>
<reference evidence="2" key="1">
    <citation type="journal article" date="2014" name="Front. Microbiol.">
        <title>High frequency of phylogenetically diverse reductive dehalogenase-homologous genes in deep subseafloor sedimentary metagenomes.</title>
        <authorList>
            <person name="Kawai M."/>
            <person name="Futagami T."/>
            <person name="Toyoda A."/>
            <person name="Takaki Y."/>
            <person name="Nishi S."/>
            <person name="Hori S."/>
            <person name="Arai W."/>
            <person name="Tsubouchi T."/>
            <person name="Morono Y."/>
            <person name="Uchiyama I."/>
            <person name="Ito T."/>
            <person name="Fujiyama A."/>
            <person name="Inagaki F."/>
            <person name="Takami H."/>
        </authorList>
    </citation>
    <scope>NUCLEOTIDE SEQUENCE</scope>
    <source>
        <strain evidence="2">Expedition CK06-06</strain>
    </source>
</reference>
<dbReference type="SUPFAM" id="SSF54862">
    <property type="entry name" value="4Fe-4S ferredoxins"/>
    <property type="match status" value="1"/>
</dbReference>
<dbReference type="PROSITE" id="PS51379">
    <property type="entry name" value="4FE4S_FER_2"/>
    <property type="match status" value="1"/>
</dbReference>
<dbReference type="SUPFAM" id="SSF63825">
    <property type="entry name" value="YWTD domain"/>
    <property type="match status" value="1"/>
</dbReference>
<dbReference type="PROSITE" id="PS00198">
    <property type="entry name" value="4FE4S_FER_1"/>
    <property type="match status" value="1"/>
</dbReference>
<dbReference type="Gene3D" id="2.130.10.10">
    <property type="entry name" value="YVTN repeat-like/Quinoprotein amine dehydrogenase"/>
    <property type="match status" value="1"/>
</dbReference>
<evidence type="ECO:0000313" key="2">
    <source>
        <dbReference type="EMBL" id="GAI61303.1"/>
    </source>
</evidence>
<name>X1PZD0_9ZZZZ</name>
<dbReference type="InterPro" id="IPR017900">
    <property type="entry name" value="4Fe4S_Fe_S_CS"/>
</dbReference>
<feature type="non-terminal residue" evidence="2">
    <location>
        <position position="1"/>
    </location>
</feature>
<dbReference type="InterPro" id="IPR015943">
    <property type="entry name" value="WD40/YVTN_repeat-like_dom_sf"/>
</dbReference>
<accession>X1PZD0</accession>
<evidence type="ECO:0000259" key="1">
    <source>
        <dbReference type="PROSITE" id="PS51379"/>
    </source>
</evidence>
<dbReference type="AlphaFoldDB" id="X1PZD0"/>
<organism evidence="2">
    <name type="scientific">marine sediment metagenome</name>
    <dbReference type="NCBI Taxonomy" id="412755"/>
    <lineage>
        <taxon>unclassified sequences</taxon>
        <taxon>metagenomes</taxon>
        <taxon>ecological metagenomes</taxon>
    </lineage>
</organism>
<dbReference type="PANTHER" id="PTHR42827">
    <property type="entry name" value="IRON-SULFUR CLUSTER-BINDING PROTEIN-RELATED"/>
    <property type="match status" value="1"/>
</dbReference>
<dbReference type="PANTHER" id="PTHR42827:SF1">
    <property type="entry name" value="IRON-SULFUR CLUSTER-BINDING PROTEIN"/>
    <property type="match status" value="1"/>
</dbReference>
<feature type="domain" description="4Fe-4S ferredoxin-type" evidence="1">
    <location>
        <begin position="349"/>
        <end position="377"/>
    </location>
</feature>
<sequence>GKNLWLADNFTDKIYKINPESGKVLKTFDSPGHHPEGLAWDGKYLWHIDSGENYMYLLDPETGRALSIMESNSSNPRDLAWDGKYVWTVDYRRDILIKVSPEDGMMVQTFPSPAREPAGLAYDGKYLWVTDRSEDRIYLVNPSDGLCLSSLRAYGPFAYGLAWGDNVLWNVDYENDEIYKIDVFSKDIFSRWDERQMSLHFIKEFRNYGPGTVKTLDIYLPIPGIRDNQSLLGSVQFDPEPAEIIQDSWDQKIAHFRFKDLKGYSVVKPGWKVKAKISIIVANFIRRLGYPARAHIAGSNYQAMLPPLAWQAGLGELGRLGILISSKFGPRARLGLITTDLPLVADISKKFGIQNFCQKCKKCARNCPAQAIPYEEKVEENGVMRWVINREECYKFWRKAGTDCAVCIYVCPYSKSDNAFHNFIRIMAQNSSAAQSLSVWADDFFYGRIPLRRKSSLR</sequence>
<dbReference type="InterPro" id="IPR017896">
    <property type="entry name" value="4Fe4S_Fe-S-bd"/>
</dbReference>
<comment type="caution">
    <text evidence="2">The sequence shown here is derived from an EMBL/GenBank/DDBJ whole genome shotgun (WGS) entry which is preliminary data.</text>
</comment>
<dbReference type="EMBL" id="BARW01001579">
    <property type="protein sequence ID" value="GAI61303.1"/>
    <property type="molecule type" value="Genomic_DNA"/>
</dbReference>